<evidence type="ECO:0000313" key="1">
    <source>
        <dbReference type="EMBL" id="CDW27017.1"/>
    </source>
</evidence>
<feature type="non-terminal residue" evidence="1">
    <location>
        <position position="1"/>
    </location>
</feature>
<accession>A0A0K2TN10</accession>
<organism evidence="1">
    <name type="scientific">Lepeophtheirus salmonis</name>
    <name type="common">Salmon louse</name>
    <name type="synonym">Caligus salmonis</name>
    <dbReference type="NCBI Taxonomy" id="72036"/>
    <lineage>
        <taxon>Eukaryota</taxon>
        <taxon>Metazoa</taxon>
        <taxon>Ecdysozoa</taxon>
        <taxon>Arthropoda</taxon>
        <taxon>Crustacea</taxon>
        <taxon>Multicrustacea</taxon>
        <taxon>Hexanauplia</taxon>
        <taxon>Copepoda</taxon>
        <taxon>Siphonostomatoida</taxon>
        <taxon>Caligidae</taxon>
        <taxon>Lepeophtheirus</taxon>
    </lineage>
</organism>
<dbReference type="AlphaFoldDB" id="A0A0K2TN10"/>
<sequence>LLLRFLTTLVCRTYEHRHIVTLLQSILRVLKVNDRIWLRASACSRQVCEAYDPLKPLSEYLYSGTSIFNRC</sequence>
<reference evidence="1" key="1">
    <citation type="submission" date="2014-05" db="EMBL/GenBank/DDBJ databases">
        <authorList>
            <person name="Chronopoulou M."/>
        </authorList>
    </citation>
    <scope>NUCLEOTIDE SEQUENCE</scope>
    <source>
        <tissue evidence="1">Whole organism</tissue>
    </source>
</reference>
<dbReference type="EMBL" id="HACA01009656">
    <property type="protein sequence ID" value="CDW27017.1"/>
    <property type="molecule type" value="Transcribed_RNA"/>
</dbReference>
<name>A0A0K2TN10_LEPSM</name>
<proteinExistence type="predicted"/>
<protein>
    <submittedName>
        <fullName evidence="1">Uncharacterized protein</fullName>
    </submittedName>
</protein>